<dbReference type="Proteomes" id="UP000633601">
    <property type="component" value="Unassembled WGS sequence"/>
</dbReference>
<dbReference type="Pfam" id="PF13669">
    <property type="entry name" value="Glyoxalase_4"/>
    <property type="match status" value="1"/>
</dbReference>
<proteinExistence type="predicted"/>
<evidence type="ECO:0000313" key="3">
    <source>
        <dbReference type="Proteomes" id="UP000633601"/>
    </source>
</evidence>
<keyword evidence="3" id="KW-1185">Reference proteome</keyword>
<dbReference type="InterPro" id="IPR051332">
    <property type="entry name" value="Fosfomycin_Res_Enzymes"/>
</dbReference>
<dbReference type="PANTHER" id="PTHR36113:SF6">
    <property type="entry name" value="FOSFOMYCIN RESISTANCE PROTEIN FOSX"/>
    <property type="match status" value="1"/>
</dbReference>
<dbReference type="Gene3D" id="3.10.180.10">
    <property type="entry name" value="2,3-Dihydroxybiphenyl 1,2-Dioxygenase, domain 1"/>
    <property type="match status" value="1"/>
</dbReference>
<accession>A0ABR8V0V8</accession>
<organism evidence="2 3">
    <name type="scientific">Oerskovia gallyi</name>
    <dbReference type="NCBI Taxonomy" id="2762226"/>
    <lineage>
        <taxon>Bacteria</taxon>
        <taxon>Bacillati</taxon>
        <taxon>Actinomycetota</taxon>
        <taxon>Actinomycetes</taxon>
        <taxon>Micrococcales</taxon>
        <taxon>Cellulomonadaceae</taxon>
        <taxon>Oerskovia</taxon>
    </lineage>
</organism>
<evidence type="ECO:0000313" key="2">
    <source>
        <dbReference type="EMBL" id="MBD7997951.1"/>
    </source>
</evidence>
<dbReference type="PROSITE" id="PS51819">
    <property type="entry name" value="VOC"/>
    <property type="match status" value="1"/>
</dbReference>
<gene>
    <name evidence="2" type="ORF">H9640_05240</name>
</gene>
<dbReference type="EMBL" id="JACSQE010000003">
    <property type="protein sequence ID" value="MBD7997951.1"/>
    <property type="molecule type" value="Genomic_DNA"/>
</dbReference>
<comment type="caution">
    <text evidence="2">The sequence shown here is derived from an EMBL/GenBank/DDBJ whole genome shotgun (WGS) entry which is preliminary data.</text>
</comment>
<evidence type="ECO:0000259" key="1">
    <source>
        <dbReference type="PROSITE" id="PS51819"/>
    </source>
</evidence>
<sequence>MTVSPRGELHHVELWVEDLDTAESSWAWLLDELGYTRFQTWASGQSWLRGATYIVLEASPAVRAEKHDRLRPGLNHLAFSGGRPSEVDDLAARAAEHGWSLMFADAHPYAGGPQHYAAYLENADGFEVEIVAADD</sequence>
<dbReference type="InterPro" id="IPR029068">
    <property type="entry name" value="Glyas_Bleomycin-R_OHBP_Dase"/>
</dbReference>
<dbReference type="SUPFAM" id="SSF54593">
    <property type="entry name" value="Glyoxalase/Bleomycin resistance protein/Dihydroxybiphenyl dioxygenase"/>
    <property type="match status" value="1"/>
</dbReference>
<reference evidence="2 3" key="1">
    <citation type="submission" date="2020-08" db="EMBL/GenBank/DDBJ databases">
        <title>A Genomic Blueprint of the Chicken Gut Microbiome.</title>
        <authorList>
            <person name="Gilroy R."/>
            <person name="Ravi A."/>
            <person name="Getino M."/>
            <person name="Pursley I."/>
            <person name="Horton D.L."/>
            <person name="Alikhan N.-F."/>
            <person name="Baker D."/>
            <person name="Gharbi K."/>
            <person name="Hall N."/>
            <person name="Watson M."/>
            <person name="Adriaenssens E.M."/>
            <person name="Foster-Nyarko E."/>
            <person name="Jarju S."/>
            <person name="Secka A."/>
            <person name="Antonio M."/>
            <person name="Oren A."/>
            <person name="Chaudhuri R."/>
            <person name="La Ragione R.M."/>
            <person name="Hildebrand F."/>
            <person name="Pallen M.J."/>
        </authorList>
    </citation>
    <scope>NUCLEOTIDE SEQUENCE [LARGE SCALE GENOMIC DNA]</scope>
    <source>
        <strain evidence="2 3">Sa2CUA8</strain>
    </source>
</reference>
<dbReference type="PANTHER" id="PTHR36113">
    <property type="entry name" value="LYASE, PUTATIVE-RELATED-RELATED"/>
    <property type="match status" value="1"/>
</dbReference>
<protein>
    <submittedName>
        <fullName evidence="2">VOC family protein</fullName>
    </submittedName>
</protein>
<name>A0ABR8V0V8_9CELL</name>
<feature type="domain" description="VOC" evidence="1">
    <location>
        <begin position="8"/>
        <end position="133"/>
    </location>
</feature>
<dbReference type="InterPro" id="IPR037523">
    <property type="entry name" value="VOC_core"/>
</dbReference>